<reference evidence="4" key="1">
    <citation type="submission" date="2020-02" db="EMBL/GenBank/DDBJ databases">
        <authorList>
            <person name="Scholz U."/>
            <person name="Mascher M."/>
            <person name="Fiebig A."/>
        </authorList>
    </citation>
    <scope>NUCLEOTIDE SEQUENCE</scope>
</reference>
<organism evidence="4 5">
    <name type="scientific">Spirodela intermedia</name>
    <name type="common">Intermediate duckweed</name>
    <dbReference type="NCBI Taxonomy" id="51605"/>
    <lineage>
        <taxon>Eukaryota</taxon>
        <taxon>Viridiplantae</taxon>
        <taxon>Streptophyta</taxon>
        <taxon>Embryophyta</taxon>
        <taxon>Tracheophyta</taxon>
        <taxon>Spermatophyta</taxon>
        <taxon>Magnoliopsida</taxon>
        <taxon>Liliopsida</taxon>
        <taxon>Araceae</taxon>
        <taxon>Lemnoideae</taxon>
        <taxon>Spirodela</taxon>
    </lineage>
</organism>
<evidence type="ECO:0000313" key="5">
    <source>
        <dbReference type="Proteomes" id="UP000663760"/>
    </source>
</evidence>
<evidence type="ECO:0000259" key="3">
    <source>
        <dbReference type="PROSITE" id="PS50105"/>
    </source>
</evidence>
<keyword evidence="1" id="KW-0677">Repeat</keyword>
<dbReference type="EMBL" id="LR746268">
    <property type="protein sequence ID" value="CAA7396332.1"/>
    <property type="molecule type" value="Genomic_DNA"/>
</dbReference>
<dbReference type="Pfam" id="PF07647">
    <property type="entry name" value="SAM_2"/>
    <property type="match status" value="1"/>
</dbReference>
<dbReference type="Proteomes" id="UP000663760">
    <property type="component" value="Chromosome 5"/>
</dbReference>
<evidence type="ECO:0000313" key="4">
    <source>
        <dbReference type="EMBL" id="CAA7396332.1"/>
    </source>
</evidence>
<dbReference type="Gene3D" id="1.10.150.50">
    <property type="entry name" value="Transcription Factor, Ets-1"/>
    <property type="match status" value="1"/>
</dbReference>
<name>A0A7I8KFL2_SPIIN</name>
<feature type="compositionally biased region" description="Basic and acidic residues" evidence="2">
    <location>
        <begin position="29"/>
        <end position="42"/>
    </location>
</feature>
<gene>
    <name evidence="4" type="ORF">SI8410_05006995</name>
</gene>
<dbReference type="InterPro" id="IPR013761">
    <property type="entry name" value="SAM/pointed_sf"/>
</dbReference>
<sequence>MADLLPEMETHVSGLGSKRQRRPSVRLGDIGEQRAATHESNVRRSKQWNSSSHHPLHPHQLHDQPSSGAAFRGGGRVLVPEECNGALGFPMAAEDESLHLGEENHLEMMMGIRKGGKDGKARRAGGSSARRVRTNWAGKVDEGIAALELKSGGEDAGDEACTYSDDLRCEDSESPIKELLPSERPTAVVGISENRDVGAASTAQEQEMVVPLEMDAQKWNNGDALEEGGVRAWLGGLGLARYTPVFEVHEVDEEVLPLLTLEDLKDMGINAVGSRRKIYCAIQKFRKNSSKDHEG</sequence>
<dbReference type="AlphaFoldDB" id="A0A7I8KFL2"/>
<dbReference type="PROSITE" id="PS50105">
    <property type="entry name" value="SAM_DOMAIN"/>
    <property type="match status" value="1"/>
</dbReference>
<dbReference type="OrthoDB" id="539213at2759"/>
<keyword evidence="5" id="KW-1185">Reference proteome</keyword>
<dbReference type="SMART" id="SM00454">
    <property type="entry name" value="SAM"/>
    <property type="match status" value="1"/>
</dbReference>
<dbReference type="SUPFAM" id="SSF47769">
    <property type="entry name" value="SAM/Pointed domain"/>
    <property type="match status" value="1"/>
</dbReference>
<protein>
    <recommendedName>
        <fullName evidence="3">SAM domain-containing protein</fullName>
    </recommendedName>
</protein>
<dbReference type="InterPro" id="IPR001660">
    <property type="entry name" value="SAM"/>
</dbReference>
<dbReference type="PANTHER" id="PTHR10627">
    <property type="entry name" value="SCP160"/>
    <property type="match status" value="1"/>
</dbReference>
<evidence type="ECO:0000256" key="2">
    <source>
        <dbReference type="SAM" id="MobiDB-lite"/>
    </source>
</evidence>
<evidence type="ECO:0000256" key="1">
    <source>
        <dbReference type="ARBA" id="ARBA00022737"/>
    </source>
</evidence>
<accession>A0A7I8KFL2</accession>
<proteinExistence type="predicted"/>
<dbReference type="CDD" id="cd09487">
    <property type="entry name" value="SAM_superfamily"/>
    <property type="match status" value="1"/>
</dbReference>
<feature type="region of interest" description="Disordered" evidence="2">
    <location>
        <begin position="1"/>
        <end position="74"/>
    </location>
</feature>
<dbReference type="PANTHER" id="PTHR10627:SF69">
    <property type="entry name" value="PROTEIN BICAUDAL C"/>
    <property type="match status" value="1"/>
</dbReference>
<feature type="domain" description="SAM" evidence="3">
    <location>
        <begin position="230"/>
        <end position="288"/>
    </location>
</feature>